<name>A0A085JF23_9GAMM</name>
<evidence type="ECO:0000313" key="3">
    <source>
        <dbReference type="Proteomes" id="UP000028602"/>
    </source>
</evidence>
<gene>
    <name evidence="2" type="ORF">GTPT_2007</name>
</gene>
<evidence type="ECO:0000256" key="1">
    <source>
        <dbReference type="SAM" id="MobiDB-lite"/>
    </source>
</evidence>
<proteinExistence type="predicted"/>
<dbReference type="Proteomes" id="UP000028602">
    <property type="component" value="Unassembled WGS sequence"/>
</dbReference>
<organism evidence="2 3">
    <name type="scientific">Tatumella ptyseos ATCC 33301</name>
    <dbReference type="NCBI Taxonomy" id="1005995"/>
    <lineage>
        <taxon>Bacteria</taxon>
        <taxon>Pseudomonadati</taxon>
        <taxon>Pseudomonadota</taxon>
        <taxon>Gammaproteobacteria</taxon>
        <taxon>Enterobacterales</taxon>
        <taxon>Erwiniaceae</taxon>
        <taxon>Tatumella</taxon>
    </lineage>
</organism>
<protein>
    <submittedName>
        <fullName evidence="2">Uncharacterized protein</fullName>
    </submittedName>
</protein>
<dbReference type="RefSeq" id="WP_256360146.1">
    <property type="nucleotide sequence ID" value="NZ_ATMJ01000068.1"/>
</dbReference>
<accession>A0A085JF23</accession>
<feature type="region of interest" description="Disordered" evidence="1">
    <location>
        <begin position="25"/>
        <end position="44"/>
    </location>
</feature>
<sequence length="44" mass="4754">MMSDDIFEFDIDAQLADAEAKAQEKASAIPVSSEDEGDCESCKI</sequence>
<feature type="compositionally biased region" description="Acidic residues" evidence="1">
    <location>
        <begin position="33"/>
        <end position="44"/>
    </location>
</feature>
<reference evidence="2 3" key="1">
    <citation type="submission" date="2014-05" db="EMBL/GenBank/DDBJ databases">
        <title>ATOL: Assembling a taxonomically balanced genome-scale reconstruction of the evolutionary history of the Enterobacteriaceae.</title>
        <authorList>
            <person name="Plunkett G.III."/>
            <person name="Neeno-Eckwall E.C."/>
            <person name="Glasner J.D."/>
            <person name="Perna N.T."/>
        </authorList>
    </citation>
    <scope>NUCLEOTIDE SEQUENCE [LARGE SCALE GENOMIC DNA]</scope>
    <source>
        <strain evidence="2 3">ATCC 33301</strain>
    </source>
</reference>
<keyword evidence="3" id="KW-1185">Reference proteome</keyword>
<dbReference type="eggNOG" id="ENOG5032HK8">
    <property type="taxonomic scope" value="Bacteria"/>
</dbReference>
<dbReference type="EMBL" id="JMPR01000034">
    <property type="protein sequence ID" value="KFD19069.1"/>
    <property type="molecule type" value="Genomic_DNA"/>
</dbReference>
<comment type="caution">
    <text evidence="2">The sequence shown here is derived from an EMBL/GenBank/DDBJ whole genome shotgun (WGS) entry which is preliminary data.</text>
</comment>
<dbReference type="AlphaFoldDB" id="A0A085JF23"/>
<evidence type="ECO:0000313" key="2">
    <source>
        <dbReference type="EMBL" id="KFD19069.1"/>
    </source>
</evidence>